<protein>
    <submittedName>
        <fullName evidence="1">Uncharacterized protein</fullName>
    </submittedName>
</protein>
<accession>A0A6G8MXQ8</accession>
<organism evidence="1 2">
    <name type="scientific">Cedratvirus kamchatka</name>
    <dbReference type="NCBI Taxonomy" id="2716914"/>
    <lineage>
        <taxon>Viruses</taxon>
        <taxon>Pithoviruses</taxon>
        <taxon>Orthocedratvirinae</taxon>
        <taxon>Alphacedratvirus</taxon>
        <taxon>Alphacedratvirus rossiense</taxon>
    </lineage>
</organism>
<sequence>MTRTILLSNQDISRLIKQDGKVSFTDYYQDTYYKRGKSCVRKRLIYNKEGIFLSENWVDVYGNSIHKPQVEQVLLKYSFTRHHLSMSNIKLDVLCLNPDSASLVAPGFVVLTRVDSLFLEESGKVWRYQTCKGKVHLLTNKIDLQGYIFLEDPFLTKRRITIERQLN</sequence>
<dbReference type="Proteomes" id="UP001224087">
    <property type="component" value="Segment"/>
</dbReference>
<gene>
    <name evidence="1" type="primary">ck281</name>
</gene>
<reference evidence="1" key="1">
    <citation type="submission" date="2019-12" db="EMBL/GenBank/DDBJ databases">
        <title>The DNA Methylation Landscape of Giant Viruses.</title>
        <authorList>
            <person name="Jeudy S."/>
            <person name="Rigou S."/>
            <person name="Alempic J.-M."/>
            <person name="Claverie J.-M."/>
            <person name="Abergel C."/>
            <person name="Legendre M."/>
        </authorList>
    </citation>
    <scope>NUCLEOTIDE SEQUENCE</scope>
    <source>
        <strain evidence="1">P4</strain>
    </source>
</reference>
<name>A0A6G8MXQ8_9VIRU</name>
<keyword evidence="2" id="KW-1185">Reference proteome</keyword>
<dbReference type="EMBL" id="MN873693">
    <property type="protein sequence ID" value="QIN54406.1"/>
    <property type="molecule type" value="Genomic_DNA"/>
</dbReference>
<proteinExistence type="predicted"/>
<evidence type="ECO:0000313" key="1">
    <source>
        <dbReference type="EMBL" id="QIN54406.1"/>
    </source>
</evidence>
<evidence type="ECO:0000313" key="2">
    <source>
        <dbReference type="Proteomes" id="UP001224087"/>
    </source>
</evidence>